<organism evidence="1">
    <name type="scientific">Caudovirales sp. ct0FJ5</name>
    <dbReference type="NCBI Taxonomy" id="2825755"/>
    <lineage>
        <taxon>Viruses</taxon>
        <taxon>Duplodnaviria</taxon>
        <taxon>Heunggongvirae</taxon>
        <taxon>Uroviricota</taxon>
        <taxon>Caudoviricetes</taxon>
    </lineage>
</organism>
<protein>
    <submittedName>
        <fullName evidence="1">Portal protein</fullName>
    </submittedName>
</protein>
<name>A0A8S5NZE5_9CAUD</name>
<dbReference type="GO" id="GO:0005198">
    <property type="term" value="F:structural molecule activity"/>
    <property type="evidence" value="ECO:0007669"/>
    <property type="project" value="InterPro"/>
</dbReference>
<dbReference type="NCBIfam" id="TIGR01539">
    <property type="entry name" value="portal_lambda"/>
    <property type="match status" value="1"/>
</dbReference>
<reference evidence="1" key="1">
    <citation type="journal article" date="2021" name="Proc. Natl. Acad. Sci. U.S.A.">
        <title>A Catalog of Tens of Thousands of Viruses from Human Metagenomes Reveals Hidden Associations with Chronic Diseases.</title>
        <authorList>
            <person name="Tisza M.J."/>
            <person name="Buck C.B."/>
        </authorList>
    </citation>
    <scope>NUCLEOTIDE SEQUENCE</scope>
    <source>
        <strain evidence="1">Ct0FJ5</strain>
    </source>
</reference>
<dbReference type="EMBL" id="BK015281">
    <property type="protein sequence ID" value="DAD99331.1"/>
    <property type="molecule type" value="Genomic_DNA"/>
</dbReference>
<dbReference type="GO" id="GO:0019068">
    <property type="term" value="P:virion assembly"/>
    <property type="evidence" value="ECO:0007669"/>
    <property type="project" value="InterPro"/>
</dbReference>
<accession>A0A8S5NZE5</accession>
<sequence>MHEKRTQKNRIRAPTLRKSVRFRNTGYSEGGASRTSNILKAWNPERSSAKADIDANLRSLRGRSADQVINTPVGAAAINSSVVHAVGDGLRLFPRIPYKFLGLDAKAGREWARKTSREFDLWAASKNCDLYRRNNFYDLQFIAYSTYLTDGDSFSLFRRKNPTFDMPYSLRIQLLEANRVSNPINQGYVSATSAYAVEMKAPNGNRIVNGVEIAADGEIVAFWISNKVPNDPTDFRIAEWVRVEAFGKRTGVPNILQVCHDTRAEQYRGVPYLAPVLETLKQVSRYTTAELTSAIIKSFFALFFTSQAGSSDLDNILGTHDKDDPMAPVVDVSEYGLAPGTMNALPRGVDVKSIDASNSQSTFEPFVTQLIKQIAAAIGQPYEVLLKSFTSSYSASRAALLQAWEEYKLRRKWFASDFCQPVYEVWLAEAVAIGRIEAPGFFDDPLIRKSWCTADWFGPTMSILDPVKDINGSALRTTYGLSTREREAAEMTGTDLEENLEQLAYEKQLIDGYGLNMGDPQVLAGKGGEKEDE</sequence>
<proteinExistence type="predicted"/>
<evidence type="ECO:0000313" key="1">
    <source>
        <dbReference type="EMBL" id="DAD99331.1"/>
    </source>
</evidence>
<dbReference type="Pfam" id="PF05136">
    <property type="entry name" value="Phage_portal_2"/>
    <property type="match status" value="1"/>
</dbReference>
<dbReference type="InterPro" id="IPR006429">
    <property type="entry name" value="Phage_lambda_portal"/>
</dbReference>